<dbReference type="OMA" id="RSAWDLC"/>
<reference evidence="12" key="2">
    <citation type="submission" date="2007-04" db="EMBL/GenBank/DDBJ databases">
        <title>The genome of the human body louse.</title>
        <authorList>
            <consortium name="The Human Body Louse Genome Consortium"/>
            <person name="Kirkness E."/>
            <person name="Walenz B."/>
            <person name="Hass B."/>
            <person name="Bruggner R."/>
            <person name="Strausberg R."/>
        </authorList>
    </citation>
    <scope>NUCLEOTIDE SEQUENCE</scope>
    <source>
        <strain evidence="12">USDA</strain>
    </source>
</reference>
<comment type="subcellular location">
    <subcellularLocation>
        <location evidence="2">Mitochondrion matrix</location>
    </subcellularLocation>
</comment>
<comment type="similarity">
    <text evidence="4 10">Belongs to the class-III pyridoxal-phosphate-dependent aminotransferase family.</text>
</comment>
<reference evidence="13" key="3">
    <citation type="submission" date="2021-02" db="UniProtKB">
        <authorList>
            <consortium name="EnsemblMetazoa"/>
        </authorList>
    </citation>
    <scope>IDENTIFICATION</scope>
    <source>
        <strain evidence="13">USDA</strain>
    </source>
</reference>
<dbReference type="GO" id="GO:0042802">
    <property type="term" value="F:identical protein binding"/>
    <property type="evidence" value="ECO:0007669"/>
    <property type="project" value="TreeGrafter"/>
</dbReference>
<dbReference type="GO" id="GO:0005759">
    <property type="term" value="C:mitochondrial matrix"/>
    <property type="evidence" value="ECO:0007669"/>
    <property type="project" value="UniProtKB-SubCell"/>
</dbReference>
<dbReference type="Proteomes" id="UP000009046">
    <property type="component" value="Unassembled WGS sequence"/>
</dbReference>
<dbReference type="InterPro" id="IPR005814">
    <property type="entry name" value="Aminotrans_3"/>
</dbReference>
<dbReference type="InterPro" id="IPR010164">
    <property type="entry name" value="Orn_aminotrans"/>
</dbReference>
<sequence length="411" mass="45348">MSESPKKLFSQDIFDKEAKYGAHNYHPIPVALCKGEGVYVFDVEGRRYYDFLSGYSAVNQGHCHPRIVNVLKDQASKLTLTSRAFYSNVLGEYEEFITKLFGYDKVLPMNTGVEGGETACKLARKWGYIKKKIEKNKARIVFAEGNFWGRTLAAISASSDPSSYDGFGPFMPGFDIIPYDDSEALEKALQDSNVCAFMVEPIQGEAGVKVPRDGYLREVRRLCTKYNVLWIADEVQTGLARTGKLLAVDHENVRPDILILGKALSGGMYPVSAVLANDDVMLCIKPGEHGSTFGGNPLGSRVAIEALKVIVEENLSENAEKMGKLLRDALSEIPDTLVTSVRGKGLLNAIVINKNYNAWDVCLKLKDNGLLAKPTHGDIIRFAPPLVITKNQLLECIDIIKKTLNDLQSSC</sequence>
<dbReference type="Gene3D" id="3.90.1150.10">
    <property type="entry name" value="Aspartate Aminotransferase, domain 1"/>
    <property type="match status" value="1"/>
</dbReference>
<dbReference type="UniPathway" id="UPA00098">
    <property type="reaction ID" value="UER00358"/>
</dbReference>
<evidence type="ECO:0000256" key="9">
    <source>
        <dbReference type="ARBA" id="ARBA00022898"/>
    </source>
</evidence>
<dbReference type="GeneID" id="8233118"/>
<dbReference type="InParanoid" id="E0VYE0"/>
<proteinExistence type="inferred from homology"/>
<dbReference type="EC" id="2.6.1.13" evidence="6 11"/>
<name>E0VYE0_PEDHC</name>
<evidence type="ECO:0000256" key="5">
    <source>
        <dbReference type="ARBA" id="ARBA00011881"/>
    </source>
</evidence>
<accession>E0VYE0</accession>
<dbReference type="EMBL" id="DS235845">
    <property type="protein sequence ID" value="EEB18396.1"/>
    <property type="molecule type" value="Genomic_DNA"/>
</dbReference>
<dbReference type="VEuPathDB" id="VectorBase:PHUM513190"/>
<dbReference type="PROSITE" id="PS00600">
    <property type="entry name" value="AA_TRANSFER_CLASS_3"/>
    <property type="match status" value="1"/>
</dbReference>
<dbReference type="GO" id="GO:0030170">
    <property type="term" value="F:pyridoxal phosphate binding"/>
    <property type="evidence" value="ECO:0007669"/>
    <property type="project" value="InterPro"/>
</dbReference>
<dbReference type="GO" id="GO:0010121">
    <property type="term" value="P:L-arginine catabolic process to proline via ornithine"/>
    <property type="evidence" value="ECO:0007669"/>
    <property type="project" value="TreeGrafter"/>
</dbReference>
<reference evidence="12" key="1">
    <citation type="submission" date="2007-04" db="EMBL/GenBank/DDBJ databases">
        <title>Annotation of Pediculus humanus corporis strain USDA.</title>
        <authorList>
            <person name="Kirkness E."/>
            <person name="Hannick L."/>
            <person name="Hass B."/>
            <person name="Bruggner R."/>
            <person name="Lawson D."/>
            <person name="Bidwell S."/>
            <person name="Joardar V."/>
            <person name="Caler E."/>
            <person name="Walenz B."/>
            <person name="Inman J."/>
            <person name="Schobel S."/>
            <person name="Galinsky K."/>
            <person name="Amedeo P."/>
            <person name="Strausberg R."/>
        </authorList>
    </citation>
    <scope>NUCLEOTIDE SEQUENCE</scope>
    <source>
        <strain evidence="12">USDA</strain>
    </source>
</reference>
<comment type="cofactor">
    <cofactor evidence="1 11">
        <name>pyridoxal 5'-phosphate</name>
        <dbReference type="ChEBI" id="CHEBI:597326"/>
    </cofactor>
</comment>
<evidence type="ECO:0000313" key="12">
    <source>
        <dbReference type="EMBL" id="EEB18396.1"/>
    </source>
</evidence>
<keyword evidence="14" id="KW-1185">Reference proteome</keyword>
<evidence type="ECO:0000313" key="14">
    <source>
        <dbReference type="Proteomes" id="UP000009046"/>
    </source>
</evidence>
<evidence type="ECO:0000256" key="3">
    <source>
        <dbReference type="ARBA" id="ARBA00004998"/>
    </source>
</evidence>
<evidence type="ECO:0000256" key="11">
    <source>
        <dbReference type="RuleBase" id="RU365036"/>
    </source>
</evidence>
<evidence type="ECO:0000256" key="1">
    <source>
        <dbReference type="ARBA" id="ARBA00001933"/>
    </source>
</evidence>
<dbReference type="FunCoup" id="E0VYE0">
    <property type="interactions" value="1098"/>
</dbReference>
<dbReference type="Gene3D" id="3.40.640.10">
    <property type="entry name" value="Type I PLP-dependent aspartate aminotransferase-like (Major domain)"/>
    <property type="match status" value="1"/>
</dbReference>
<dbReference type="FunFam" id="3.90.1150.10:FF:000152">
    <property type="entry name" value="Ornithine aminotransferase"/>
    <property type="match status" value="1"/>
</dbReference>
<dbReference type="NCBIfam" id="TIGR01885">
    <property type="entry name" value="Orn_aminotrans"/>
    <property type="match status" value="1"/>
</dbReference>
<evidence type="ECO:0000256" key="7">
    <source>
        <dbReference type="ARBA" id="ARBA00022576"/>
    </source>
</evidence>
<dbReference type="InterPro" id="IPR015424">
    <property type="entry name" value="PyrdxlP-dep_Trfase"/>
</dbReference>
<comment type="catalytic activity">
    <reaction evidence="11">
        <text>a 2-oxocarboxylate + L-ornithine = L-glutamate 5-semialdehyde + an L-alpha-amino acid</text>
        <dbReference type="Rhea" id="RHEA:13877"/>
        <dbReference type="ChEBI" id="CHEBI:35179"/>
        <dbReference type="ChEBI" id="CHEBI:46911"/>
        <dbReference type="ChEBI" id="CHEBI:58066"/>
        <dbReference type="ChEBI" id="CHEBI:59869"/>
        <dbReference type="EC" id="2.6.1.13"/>
    </reaction>
</comment>
<keyword evidence="9 10" id="KW-0663">Pyridoxal phosphate</keyword>
<dbReference type="PANTHER" id="PTHR11986:SF18">
    <property type="entry name" value="ORNITHINE AMINOTRANSFERASE, MITOCHONDRIAL"/>
    <property type="match status" value="1"/>
</dbReference>
<dbReference type="FunFam" id="3.40.640.10:FF:000011">
    <property type="entry name" value="Ornithine aminotransferase"/>
    <property type="match status" value="1"/>
</dbReference>
<gene>
    <name evidence="13" type="primary">8233118</name>
    <name evidence="12" type="ORF">Phum_PHUM513190</name>
</gene>
<dbReference type="STRING" id="121224.E0VYE0"/>
<organism>
    <name type="scientific">Pediculus humanus subsp. corporis</name>
    <name type="common">Body louse</name>
    <dbReference type="NCBI Taxonomy" id="121224"/>
    <lineage>
        <taxon>Eukaryota</taxon>
        <taxon>Metazoa</taxon>
        <taxon>Ecdysozoa</taxon>
        <taxon>Arthropoda</taxon>
        <taxon>Hexapoda</taxon>
        <taxon>Insecta</taxon>
        <taxon>Pterygota</taxon>
        <taxon>Neoptera</taxon>
        <taxon>Paraneoptera</taxon>
        <taxon>Psocodea</taxon>
        <taxon>Troctomorpha</taxon>
        <taxon>Phthiraptera</taxon>
        <taxon>Anoplura</taxon>
        <taxon>Pediculidae</taxon>
        <taxon>Pediculus</taxon>
    </lineage>
</organism>
<dbReference type="InterPro" id="IPR015422">
    <property type="entry name" value="PyrdxlP-dep_Trfase_small"/>
</dbReference>
<evidence type="ECO:0000256" key="2">
    <source>
        <dbReference type="ARBA" id="ARBA00004305"/>
    </source>
</evidence>
<dbReference type="CDD" id="cd00610">
    <property type="entry name" value="OAT_like"/>
    <property type="match status" value="1"/>
</dbReference>
<dbReference type="RefSeq" id="XP_002431134.1">
    <property type="nucleotide sequence ID" value="XM_002431089.1"/>
</dbReference>
<dbReference type="GO" id="GO:0019544">
    <property type="term" value="P:L-arginine catabolic process to L-glutamate"/>
    <property type="evidence" value="ECO:0007669"/>
    <property type="project" value="TreeGrafter"/>
</dbReference>
<dbReference type="OrthoDB" id="425114at2759"/>
<dbReference type="EnsemblMetazoa" id="PHUM513190-RA">
    <property type="protein sequence ID" value="PHUM513190-PA"/>
    <property type="gene ID" value="PHUM513190"/>
</dbReference>
<comment type="pathway">
    <text evidence="3 11">Amino-acid biosynthesis; L-proline biosynthesis; L-glutamate 5-semialdehyde from L-ornithine: step 1/1.</text>
</comment>
<dbReference type="InterPro" id="IPR050103">
    <property type="entry name" value="Class-III_PLP-dep_AT"/>
</dbReference>
<keyword evidence="7 11" id="KW-0032">Aminotransferase</keyword>
<evidence type="ECO:0000256" key="8">
    <source>
        <dbReference type="ARBA" id="ARBA00022679"/>
    </source>
</evidence>
<dbReference type="eggNOG" id="KOG1402">
    <property type="taxonomic scope" value="Eukaryota"/>
</dbReference>
<dbReference type="PANTHER" id="PTHR11986">
    <property type="entry name" value="AMINOTRANSFERASE CLASS III"/>
    <property type="match status" value="1"/>
</dbReference>
<keyword evidence="8 11" id="KW-0808">Transferase</keyword>
<evidence type="ECO:0000256" key="4">
    <source>
        <dbReference type="ARBA" id="ARBA00008954"/>
    </source>
</evidence>
<dbReference type="HOGENOM" id="CLU_016922_10_3_1"/>
<dbReference type="KEGG" id="phu:Phum_PHUM513190"/>
<dbReference type="InterPro" id="IPR049704">
    <property type="entry name" value="Aminotrans_3_PPA_site"/>
</dbReference>
<dbReference type="CTD" id="8233118"/>
<dbReference type="GO" id="GO:0004587">
    <property type="term" value="F:ornithine aminotransferase activity"/>
    <property type="evidence" value="ECO:0007669"/>
    <property type="project" value="UniProtKB-EC"/>
</dbReference>
<comment type="subunit">
    <text evidence="5">Homotetramer.</text>
</comment>
<evidence type="ECO:0000313" key="13">
    <source>
        <dbReference type="EnsemblMetazoa" id="PHUM513190-PA"/>
    </source>
</evidence>
<dbReference type="Pfam" id="PF00202">
    <property type="entry name" value="Aminotran_3"/>
    <property type="match status" value="1"/>
</dbReference>
<protein>
    <recommendedName>
        <fullName evidence="6 11">Ornithine aminotransferase</fullName>
        <ecNumber evidence="6 11">2.6.1.13</ecNumber>
    </recommendedName>
</protein>
<dbReference type="EMBL" id="AAZO01006245">
    <property type="status" value="NOT_ANNOTATED_CDS"/>
    <property type="molecule type" value="Genomic_DNA"/>
</dbReference>
<dbReference type="InterPro" id="IPR015421">
    <property type="entry name" value="PyrdxlP-dep_Trfase_major"/>
</dbReference>
<dbReference type="AlphaFoldDB" id="E0VYE0"/>
<dbReference type="PIRSF" id="PIRSF000521">
    <property type="entry name" value="Transaminase_4ab_Lys_Orn"/>
    <property type="match status" value="1"/>
</dbReference>
<dbReference type="SUPFAM" id="SSF53383">
    <property type="entry name" value="PLP-dependent transferases"/>
    <property type="match status" value="1"/>
</dbReference>
<dbReference type="GO" id="GO:0055129">
    <property type="term" value="P:L-proline biosynthetic process"/>
    <property type="evidence" value="ECO:0007669"/>
    <property type="project" value="UniProtKB-UniPathway"/>
</dbReference>
<evidence type="ECO:0000256" key="6">
    <source>
        <dbReference type="ARBA" id="ARBA00012924"/>
    </source>
</evidence>
<evidence type="ECO:0000256" key="10">
    <source>
        <dbReference type="RuleBase" id="RU003560"/>
    </source>
</evidence>